<evidence type="ECO:0000256" key="5">
    <source>
        <dbReference type="ARBA" id="ARBA00018141"/>
    </source>
</evidence>
<keyword evidence="6" id="KW-0479">Metal-binding</keyword>
<keyword evidence="8" id="KW-0456">Lyase</keyword>
<dbReference type="PANTHER" id="PTHR12589">
    <property type="entry name" value="PYRUVOYL TETRAHYDROBIOPTERIN SYNTHASE"/>
    <property type="match status" value="1"/>
</dbReference>
<evidence type="ECO:0000256" key="8">
    <source>
        <dbReference type="ARBA" id="ARBA00023239"/>
    </source>
</evidence>
<evidence type="ECO:0000256" key="10">
    <source>
        <dbReference type="ARBA" id="ARBA00048807"/>
    </source>
</evidence>
<dbReference type="UniPathway" id="UPA00391"/>
<evidence type="ECO:0000256" key="6">
    <source>
        <dbReference type="ARBA" id="ARBA00022723"/>
    </source>
</evidence>
<organism evidence="11 12">
    <name type="scientific">Sphaerospermopsis reniformis</name>
    <dbReference type="NCBI Taxonomy" id="531300"/>
    <lineage>
        <taxon>Bacteria</taxon>
        <taxon>Bacillati</taxon>
        <taxon>Cyanobacteriota</taxon>
        <taxon>Cyanophyceae</taxon>
        <taxon>Nostocales</taxon>
        <taxon>Aphanizomenonaceae</taxon>
        <taxon>Sphaerospermopsis</taxon>
    </lineage>
</organism>
<keyword evidence="7" id="KW-0862">Zinc</keyword>
<name>A0A480A222_9CYAN</name>
<reference evidence="12" key="1">
    <citation type="submission" date="2019-02" db="EMBL/GenBank/DDBJ databases">
        <title>Draft genome sequence of Sphaerospermopsis reniformis NIES-1949.</title>
        <authorList>
            <person name="Yamaguchi H."/>
            <person name="Suzuki S."/>
            <person name="Kawachi M."/>
        </authorList>
    </citation>
    <scope>NUCLEOTIDE SEQUENCE [LARGE SCALE GENOMIC DNA]</scope>
    <source>
        <strain evidence="12">NIES-1949</strain>
    </source>
</reference>
<evidence type="ECO:0000256" key="3">
    <source>
        <dbReference type="ARBA" id="ARBA00008900"/>
    </source>
</evidence>
<dbReference type="FunFam" id="3.30.479.10:FF:000003">
    <property type="entry name" value="6-pyruvoyl tetrahydrobiopterin synthase"/>
    <property type="match status" value="1"/>
</dbReference>
<evidence type="ECO:0000256" key="4">
    <source>
        <dbReference type="ARBA" id="ARBA00012982"/>
    </source>
</evidence>
<dbReference type="PANTHER" id="PTHR12589:SF7">
    <property type="entry name" value="6-PYRUVOYL TETRAHYDROBIOPTERIN SYNTHASE"/>
    <property type="match status" value="1"/>
</dbReference>
<evidence type="ECO:0000256" key="7">
    <source>
        <dbReference type="ARBA" id="ARBA00022833"/>
    </source>
</evidence>
<dbReference type="EC" id="4.1.2.50" evidence="4"/>
<dbReference type="InterPro" id="IPR038418">
    <property type="entry name" value="6-PTP_synth/QueD_sf"/>
</dbReference>
<dbReference type="Gene3D" id="3.30.479.10">
    <property type="entry name" value="6-pyruvoyl tetrahydropterin synthase/QueD"/>
    <property type="match status" value="3"/>
</dbReference>
<comment type="cofactor">
    <cofactor evidence="1">
        <name>Zn(2+)</name>
        <dbReference type="ChEBI" id="CHEBI:29105"/>
    </cofactor>
</comment>
<comment type="similarity">
    <text evidence="3">Belongs to the PTPS family. QueD subfamily.</text>
</comment>
<protein>
    <recommendedName>
        <fullName evidence="5">6-carboxy-5,6,7,8-tetrahydropterin synthase</fullName>
        <ecNumber evidence="4">4.1.2.50</ecNumber>
    </recommendedName>
    <alternativeName>
        <fullName evidence="9">Queuosine biosynthesis protein QueD</fullName>
    </alternativeName>
</protein>
<evidence type="ECO:0000256" key="2">
    <source>
        <dbReference type="ARBA" id="ARBA00005061"/>
    </source>
</evidence>
<accession>A0A480A222</accession>
<evidence type="ECO:0000313" key="12">
    <source>
        <dbReference type="Proteomes" id="UP000300142"/>
    </source>
</evidence>
<dbReference type="EMBL" id="BJCE01000185">
    <property type="protein sequence ID" value="GCL38897.1"/>
    <property type="molecule type" value="Genomic_DNA"/>
</dbReference>
<comment type="caution">
    <text evidence="11">The sequence shown here is derived from an EMBL/GenBank/DDBJ whole genome shotgun (WGS) entry which is preliminary data.</text>
</comment>
<evidence type="ECO:0000256" key="9">
    <source>
        <dbReference type="ARBA" id="ARBA00031449"/>
    </source>
</evidence>
<dbReference type="Proteomes" id="UP000300142">
    <property type="component" value="Unassembled WGS sequence"/>
</dbReference>
<proteinExistence type="inferred from homology"/>
<dbReference type="InterPro" id="IPR007115">
    <property type="entry name" value="6-PTP_synth/QueD"/>
</dbReference>
<evidence type="ECO:0000313" key="11">
    <source>
        <dbReference type="EMBL" id="GCL38897.1"/>
    </source>
</evidence>
<dbReference type="GO" id="GO:0070497">
    <property type="term" value="F:6-carboxytetrahydropterin synthase activity"/>
    <property type="evidence" value="ECO:0007669"/>
    <property type="project" value="UniProtKB-EC"/>
</dbReference>
<dbReference type="Pfam" id="PF01242">
    <property type="entry name" value="PTPS"/>
    <property type="match status" value="3"/>
</dbReference>
<keyword evidence="12" id="KW-1185">Reference proteome</keyword>
<gene>
    <name evidence="11" type="ORF">SR1949_40160</name>
</gene>
<comment type="pathway">
    <text evidence="2">Purine metabolism; 7-cyano-7-deazaguanine biosynthesis.</text>
</comment>
<dbReference type="SUPFAM" id="SSF55620">
    <property type="entry name" value="Tetrahydrobiopterin biosynthesis enzymes-like"/>
    <property type="match status" value="3"/>
</dbReference>
<evidence type="ECO:0000256" key="1">
    <source>
        <dbReference type="ARBA" id="ARBA00001947"/>
    </source>
</evidence>
<dbReference type="GO" id="GO:0046872">
    <property type="term" value="F:metal ion binding"/>
    <property type="evidence" value="ECO:0007669"/>
    <property type="project" value="UniProtKB-KW"/>
</dbReference>
<dbReference type="AlphaFoldDB" id="A0A480A222"/>
<comment type="catalytic activity">
    <reaction evidence="10">
        <text>7,8-dihydroneopterin 3'-triphosphate + H2O = 6-carboxy-5,6,7,8-tetrahydropterin + triphosphate + acetaldehyde + 2 H(+)</text>
        <dbReference type="Rhea" id="RHEA:27966"/>
        <dbReference type="ChEBI" id="CHEBI:15343"/>
        <dbReference type="ChEBI" id="CHEBI:15377"/>
        <dbReference type="ChEBI" id="CHEBI:15378"/>
        <dbReference type="ChEBI" id="CHEBI:18036"/>
        <dbReference type="ChEBI" id="CHEBI:58462"/>
        <dbReference type="ChEBI" id="CHEBI:61032"/>
        <dbReference type="EC" id="4.1.2.50"/>
    </reaction>
</comment>
<sequence length="424" mass="47819">MECIINRRAQFSATHRYWLPELSETENLEKFGPFSKFPGQGHNYVLFISMSGELDEYGMVLNLSDVKHTIKNEATGQLDFSYLNDVWPEFKQTLPTTENIAKVIWERLTPHLPIVKVQLLEHPQMWAEYQGEGKKASLTIRSHFSAAHRLAPNLSAEKYGKCTRTHGHNYHLEVTVEGEMDSRTGMIVDVRALKKVVEDHVLELFDHSCINEDIPYFAESQIVPTTENISRYISDLLQSPIQKLGVKLSQVKLFESDQLWVEYKGNGSETFFNVATDFSAAHRLAHPDLSLEKNKQIYGKCARINGHGHNYHLEVTVKGEIDPVTGMGVDLGGLNQIIKNSVIEPMDHGFLNKDVSFFAQVVPTAENIAFYISNTLRSPIQQLGAELYKIKLVESPNNSCEIYAADLDQTSVNAAVKQLELAAV</sequence>